<organism evidence="1">
    <name type="scientific">Bacteriophage sp</name>
    <dbReference type="NCBI Taxonomy" id="38018"/>
    <lineage>
        <taxon>Viruses</taxon>
    </lineage>
</organism>
<protein>
    <submittedName>
        <fullName evidence="1">Uncharacterized protein</fullName>
    </submittedName>
</protein>
<dbReference type="EMBL" id="BK029947">
    <property type="protein sequence ID" value="DAD56889.1"/>
    <property type="molecule type" value="Genomic_DNA"/>
</dbReference>
<sequence length="38" mass="4334">MNYLPIGKCLPSPFYCINKYKVLQVTADRNEQNCSNAP</sequence>
<reference evidence="1" key="1">
    <citation type="journal article" date="2021" name="Proc. Natl. Acad. Sci. U.S.A.">
        <title>A Catalog of Tens of Thousands of Viruses from Human Metagenomes Reveals Hidden Associations with Chronic Diseases.</title>
        <authorList>
            <person name="Tisza M.J."/>
            <person name="Buck C.B."/>
        </authorList>
    </citation>
    <scope>NUCLEOTIDE SEQUENCE</scope>
    <source>
        <strain evidence="1">CtPNe1</strain>
    </source>
</reference>
<accession>A0A8D9PGM1</accession>
<name>A0A8D9PGM1_9VIRU</name>
<proteinExistence type="predicted"/>
<evidence type="ECO:0000313" key="1">
    <source>
        <dbReference type="EMBL" id="DAD56889.1"/>
    </source>
</evidence>